<dbReference type="InterPro" id="IPR037802">
    <property type="entry name" value="SGF29"/>
</dbReference>
<comment type="caution">
    <text evidence="2">The sequence shown here is derived from an EMBL/GenBank/DDBJ whole genome shotgun (WGS) entry which is preliminary data.</text>
</comment>
<protein>
    <recommendedName>
        <fullName evidence="1">SGF29 C-terminal domain-containing protein</fullName>
    </recommendedName>
</protein>
<dbReference type="Gene3D" id="3.60.21.10">
    <property type="match status" value="1"/>
</dbReference>
<dbReference type="SUPFAM" id="SSF56300">
    <property type="entry name" value="Metallo-dependent phosphatases"/>
    <property type="match status" value="1"/>
</dbReference>
<sequence length="404" mass="45081">LSAAILADVVLAGKFSLLPVYCLIAGKFSSARSSFVLLAVLLESMFRLISDWRYISCLSSSRSGVFGVSTAEGSCSDKALHPQALQEERRSGQGKRRQQGAPEEMEDDVVVVGFDDLGGFSYAAVFDGHTGFSPVKFLRFELCFDLGFVGMIFMTFEVSKTRLCKVLERHEIFEIGEPAATHYWMDSRFTYVVLYNLHVGYGIWDDVRKTRELLQVLNCSGLCLPWVNCEEAWLGSVFLSFFFHKKKVVFSMCKLYNVLGGGESHLYGSEEVQAAYVIDHTFPKMDDISHVQDFRPGEKVLALYPVTTALYKATVVQPRTVATALYEDGSLPQRVVPFHKVVGLPDGVPFDVVLQLCPDTNYLFMGDYVDRGYYSVETVTFMCSASSGPEGALSPTNYYSKRKS</sequence>
<dbReference type="EMBL" id="QEFC01004303">
    <property type="protein sequence ID" value="KAE9445277.1"/>
    <property type="molecule type" value="Genomic_DNA"/>
</dbReference>
<evidence type="ECO:0000313" key="2">
    <source>
        <dbReference type="EMBL" id="KAE9445277.1"/>
    </source>
</evidence>
<reference evidence="2" key="1">
    <citation type="journal article" date="2019" name="Genome Biol. Evol.">
        <title>The Rhododendron genome and chromosomal organization provide insight into shared whole-genome duplications across the heath family (Ericaceae).</title>
        <authorList>
            <person name="Soza V.L."/>
            <person name="Lindsley D."/>
            <person name="Waalkes A."/>
            <person name="Ramage E."/>
            <person name="Patwardhan R.P."/>
            <person name="Burton J.N."/>
            <person name="Adey A."/>
            <person name="Kumar A."/>
            <person name="Qiu R."/>
            <person name="Shendure J."/>
            <person name="Hall B."/>
        </authorList>
    </citation>
    <scope>NUCLEOTIDE SEQUENCE</scope>
    <source>
        <strain evidence="2">RSF 1966-606</strain>
    </source>
</reference>
<dbReference type="InterPro" id="IPR010750">
    <property type="entry name" value="SGF29_tudor-like_dom"/>
</dbReference>
<dbReference type="OrthoDB" id="10265994at2759"/>
<accession>A0A6A4KQ33</accession>
<dbReference type="GO" id="GO:0000124">
    <property type="term" value="C:SAGA complex"/>
    <property type="evidence" value="ECO:0007669"/>
    <property type="project" value="InterPro"/>
</dbReference>
<dbReference type="Gene3D" id="2.30.30.140">
    <property type="match status" value="1"/>
</dbReference>
<evidence type="ECO:0000259" key="1">
    <source>
        <dbReference type="Pfam" id="PF07039"/>
    </source>
</evidence>
<organism evidence="2">
    <name type="scientific">Rhododendron williamsianum</name>
    <dbReference type="NCBI Taxonomy" id="262921"/>
    <lineage>
        <taxon>Eukaryota</taxon>
        <taxon>Viridiplantae</taxon>
        <taxon>Streptophyta</taxon>
        <taxon>Embryophyta</taxon>
        <taxon>Tracheophyta</taxon>
        <taxon>Spermatophyta</taxon>
        <taxon>Magnoliopsida</taxon>
        <taxon>eudicotyledons</taxon>
        <taxon>Gunneridae</taxon>
        <taxon>Pentapetalae</taxon>
        <taxon>asterids</taxon>
        <taxon>Ericales</taxon>
        <taxon>Ericaceae</taxon>
        <taxon>Ericoideae</taxon>
        <taxon>Rhodoreae</taxon>
        <taxon>Rhododendron</taxon>
    </lineage>
</organism>
<proteinExistence type="predicted"/>
<dbReference type="PANTHER" id="PTHR21539:SF0">
    <property type="entry name" value="SAGA-ASSOCIATED FACTOR 29"/>
    <property type="match status" value="1"/>
</dbReference>
<dbReference type="AlphaFoldDB" id="A0A6A4KQ33"/>
<dbReference type="PANTHER" id="PTHR21539">
    <property type="entry name" value="SAGA-ASSOCIATED FACTOR 29"/>
    <property type="match status" value="1"/>
</dbReference>
<dbReference type="InterPro" id="IPR029052">
    <property type="entry name" value="Metallo-depent_PP-like"/>
</dbReference>
<feature type="non-terminal residue" evidence="2">
    <location>
        <position position="1"/>
    </location>
</feature>
<gene>
    <name evidence="2" type="ORF">C3L33_22821</name>
</gene>
<name>A0A6A4KQ33_9ERIC</name>
<dbReference type="Pfam" id="PF07039">
    <property type="entry name" value="SGF29_Tudor"/>
    <property type="match status" value="1"/>
</dbReference>
<feature type="domain" description="SGF29 C-terminal" evidence="1">
    <location>
        <begin position="282"/>
        <end position="332"/>
    </location>
</feature>